<dbReference type="InterPro" id="IPR043136">
    <property type="entry name" value="B30.2/SPRY_sf"/>
</dbReference>
<dbReference type="SMART" id="SM00667">
    <property type="entry name" value="LisH"/>
    <property type="match status" value="1"/>
</dbReference>
<dbReference type="Proteomes" id="UP000316270">
    <property type="component" value="Chromosome 5"/>
</dbReference>
<dbReference type="InterPro" id="IPR006595">
    <property type="entry name" value="CTLH_C"/>
</dbReference>
<dbReference type="Pfam" id="PF00622">
    <property type="entry name" value="SPRY"/>
    <property type="match status" value="1"/>
</dbReference>
<dbReference type="PROSITE" id="PS50188">
    <property type="entry name" value="B302_SPRY"/>
    <property type="match status" value="1"/>
</dbReference>
<feature type="region of interest" description="Disordered" evidence="2">
    <location>
        <begin position="30"/>
        <end position="76"/>
    </location>
</feature>
<keyword evidence="6" id="KW-1185">Reference proteome</keyword>
<dbReference type="SMART" id="SM00757">
    <property type="entry name" value="CRA"/>
    <property type="match status" value="1"/>
</dbReference>
<dbReference type="AlphaFoldDB" id="A0A517L603"/>
<dbReference type="CDD" id="cd12909">
    <property type="entry name" value="SPRY_RanBP9_10"/>
    <property type="match status" value="1"/>
</dbReference>
<dbReference type="InterPro" id="IPR024964">
    <property type="entry name" value="CTLH/CRA"/>
</dbReference>
<dbReference type="SMART" id="SM00449">
    <property type="entry name" value="SPRY"/>
    <property type="match status" value="1"/>
</dbReference>
<sequence>MSHGSSNSNTYSYNNRRYSSYASVLAASTATSSLHPPTRTISTLPRYPPPPNAPAHQTMDVERGHNGASSSWGGAGTTPSYSHSWTGAGMDDPKTPTFFVPSYLKGSRHAGRLEEAYKAKLAAQRDAKSISSSTAGSLSTSSSSINLHKLVPSHRGMTHDIIERAPAAVYEDVPAPLPSRWSQTDKYQGLDLTPDGLEVRYTGMGKSQEEAAAVRADHPMPRECGIYYYEVTVASKGKEGRKLSFISIGFSGPKVTLNRLPGWEPDSWAYHGDDGLTFSCSASGKNYGPRYSTGDVIGCGVNFRTGQAFFTKNGINLGTAFGNIKSDRLYPAVGMKRPNEHLRVNFGQSEFVFDIDSMVEMERSVIMEEIKNTPVDGLAPGLNETQLIHELISQYLAHDGYIETARAFAQEVRQENQNLATGTNISIDAKDLEPKEDTDAIQRQQIRAAILEGDIDRALESMEHWYPKVLRNNESTYFKLKCRKFVEMIRRTAELCDGGNRKHVTNGSSSSHDDYNGVFDQDMELDEYGTTTRNGNSHHANPWEDSGAMDTSEDIYSSARKEMNYTDLTSETIQYGQQLRAEFDGDPRREVKKSLQDIFALIAYDDPKKSSLAYLLDDSERAPVAEELNGAILSSLGKSSSSALQTLMAQTEVLLTELGPDAGASLINLRNALKPRYQRQ</sequence>
<feature type="domain" description="CTLH" evidence="4">
    <location>
        <begin position="439"/>
        <end position="496"/>
    </location>
</feature>
<evidence type="ECO:0000256" key="1">
    <source>
        <dbReference type="ARBA" id="ARBA00002343"/>
    </source>
</evidence>
<dbReference type="InterPro" id="IPR050618">
    <property type="entry name" value="Ubq-SigPath_Reg"/>
</dbReference>
<dbReference type="InterPro" id="IPR013144">
    <property type="entry name" value="CRA_dom"/>
</dbReference>
<dbReference type="InterPro" id="IPR035782">
    <property type="entry name" value="SPRY_RanBP9/10"/>
</dbReference>
<dbReference type="InterPro" id="IPR013320">
    <property type="entry name" value="ConA-like_dom_sf"/>
</dbReference>
<organism evidence="5 6">
    <name type="scientific">Venturia effusa</name>
    <dbReference type="NCBI Taxonomy" id="50376"/>
    <lineage>
        <taxon>Eukaryota</taxon>
        <taxon>Fungi</taxon>
        <taxon>Dikarya</taxon>
        <taxon>Ascomycota</taxon>
        <taxon>Pezizomycotina</taxon>
        <taxon>Dothideomycetes</taxon>
        <taxon>Pleosporomycetidae</taxon>
        <taxon>Venturiales</taxon>
        <taxon>Venturiaceae</taxon>
        <taxon>Venturia</taxon>
    </lineage>
</organism>
<evidence type="ECO:0000259" key="3">
    <source>
        <dbReference type="PROSITE" id="PS50188"/>
    </source>
</evidence>
<name>A0A517L603_9PEZI</name>
<dbReference type="PROSITE" id="PS50897">
    <property type="entry name" value="CTLH"/>
    <property type="match status" value="1"/>
</dbReference>
<dbReference type="InterPro" id="IPR006594">
    <property type="entry name" value="LisH"/>
</dbReference>
<dbReference type="InterPro" id="IPR003877">
    <property type="entry name" value="SPRY_dom"/>
</dbReference>
<dbReference type="InterPro" id="IPR001870">
    <property type="entry name" value="B30.2/SPRY"/>
</dbReference>
<accession>A0A517L603</accession>
<feature type="compositionally biased region" description="Low complexity" evidence="2">
    <location>
        <begin position="67"/>
        <end position="76"/>
    </location>
</feature>
<gene>
    <name evidence="5" type="ORF">FKW77_008356</name>
</gene>
<feature type="domain" description="B30.2/SPRY" evidence="3">
    <location>
        <begin position="157"/>
        <end position="351"/>
    </location>
</feature>
<dbReference type="Gene3D" id="2.60.120.920">
    <property type="match status" value="1"/>
</dbReference>
<proteinExistence type="predicted"/>
<reference evidence="5 6" key="1">
    <citation type="submission" date="2019-07" db="EMBL/GenBank/DDBJ databases">
        <title>Finished genome of Venturia effusa.</title>
        <authorList>
            <person name="Young C.A."/>
            <person name="Cox M.P."/>
            <person name="Ganley A.R.D."/>
            <person name="David W.J."/>
        </authorList>
    </citation>
    <scope>NUCLEOTIDE SEQUENCE [LARGE SCALE GENOMIC DNA]</scope>
    <source>
        <strain evidence="6">albino</strain>
    </source>
</reference>
<dbReference type="STRING" id="50376.A0A517L603"/>
<dbReference type="OrthoDB" id="25503at2759"/>
<dbReference type="PANTHER" id="PTHR12864">
    <property type="entry name" value="RAN BINDING PROTEIN 9-RELATED"/>
    <property type="match status" value="1"/>
</dbReference>
<evidence type="ECO:0000256" key="2">
    <source>
        <dbReference type="SAM" id="MobiDB-lite"/>
    </source>
</evidence>
<dbReference type="SMART" id="SM00668">
    <property type="entry name" value="CTLH"/>
    <property type="match status" value="1"/>
</dbReference>
<feature type="region of interest" description="Disordered" evidence="2">
    <location>
        <begin position="124"/>
        <end position="143"/>
    </location>
</feature>
<evidence type="ECO:0000259" key="4">
    <source>
        <dbReference type="PROSITE" id="PS50897"/>
    </source>
</evidence>
<evidence type="ECO:0000313" key="5">
    <source>
        <dbReference type="EMBL" id="QDS71038.1"/>
    </source>
</evidence>
<feature type="region of interest" description="Disordered" evidence="2">
    <location>
        <begin position="528"/>
        <end position="551"/>
    </location>
</feature>
<feature type="compositionally biased region" description="Low complexity" evidence="2">
    <location>
        <begin position="129"/>
        <end position="143"/>
    </location>
</feature>
<feature type="compositionally biased region" description="Polar residues" evidence="2">
    <location>
        <begin position="529"/>
        <end position="539"/>
    </location>
</feature>
<protein>
    <submittedName>
        <fullName evidence="5">Uncharacterized protein</fullName>
    </submittedName>
</protein>
<evidence type="ECO:0000313" key="6">
    <source>
        <dbReference type="Proteomes" id="UP000316270"/>
    </source>
</evidence>
<dbReference type="SUPFAM" id="SSF49899">
    <property type="entry name" value="Concanavalin A-like lectins/glucanases"/>
    <property type="match status" value="1"/>
</dbReference>
<dbReference type="PROSITE" id="PS50896">
    <property type="entry name" value="LISH"/>
    <property type="match status" value="1"/>
</dbReference>
<dbReference type="EMBL" id="CP042189">
    <property type="protein sequence ID" value="QDS71038.1"/>
    <property type="molecule type" value="Genomic_DNA"/>
</dbReference>
<dbReference type="Pfam" id="PF10607">
    <property type="entry name" value="CTLH"/>
    <property type="match status" value="1"/>
</dbReference>
<comment type="function">
    <text evidence="1">Involved in the proteasome-dependent degradation of fructose-1,6-bisphosphatase.</text>
</comment>